<dbReference type="RefSeq" id="XP_001320282.1">
    <property type="nucleotide sequence ID" value="XM_001320247.1"/>
</dbReference>
<sequence length="445" mass="50614">MNVSFSSLVLSKFGVPFYASSETTKFRTASFTSCKFSKFWNPSLYISDVNNRLNCIKTDFRHSLTSSVVFSDKNAVVNNTDAIYYTGKKFFYDSGPNIFYKCTFADCNANGKGHHFDSGGAVQALFSNKDVMAPIFYLKLEECGFFNCTAKNCGGAICVHTVKIQSNFCLFKNCSSPNGGGFYANNCSEEILYTNHTFISGLSVRKSVDRLFGFAFTESKVYLNHMNFSRIKEAKLHGPLISGIDVPYFHYQFSYIDHSKGKSLIFIQNSNSKEMIFQYALFKICEASEGIMYVNITSKPLKCRDMYFIRCNGQFFSSNDTTLFIIDNCFVNHPSLMNDDEATQVKNVVRNYTNFKVGTPNFNVSYPRISDWYYVMAHDRNMFTVSKPFTPTVTFLPTNPFTPSCTLSGIMFVRNGMKWYEFRKSVHTVTTVNLQSLFTDTDDIL</sequence>
<dbReference type="AlphaFoldDB" id="A2EH11"/>
<reference evidence="1" key="1">
    <citation type="submission" date="2006-10" db="EMBL/GenBank/DDBJ databases">
        <authorList>
            <person name="Amadeo P."/>
            <person name="Zhao Q."/>
            <person name="Wortman J."/>
            <person name="Fraser-Liggett C."/>
            <person name="Carlton J."/>
        </authorList>
    </citation>
    <scope>NUCLEOTIDE SEQUENCE</scope>
    <source>
        <strain evidence="1">G3</strain>
    </source>
</reference>
<organism evidence="1 2">
    <name type="scientific">Trichomonas vaginalis (strain ATCC PRA-98 / G3)</name>
    <dbReference type="NCBI Taxonomy" id="412133"/>
    <lineage>
        <taxon>Eukaryota</taxon>
        <taxon>Metamonada</taxon>
        <taxon>Parabasalia</taxon>
        <taxon>Trichomonadida</taxon>
        <taxon>Trichomonadidae</taxon>
        <taxon>Trichomonas</taxon>
    </lineage>
</organism>
<evidence type="ECO:0000313" key="1">
    <source>
        <dbReference type="EMBL" id="EAY08059.1"/>
    </source>
</evidence>
<accession>A2EH11</accession>
<dbReference type="VEuPathDB" id="TrichDB:TVAG_463390"/>
<dbReference type="EMBL" id="DS113386">
    <property type="protein sequence ID" value="EAY08059.1"/>
    <property type="molecule type" value="Genomic_DNA"/>
</dbReference>
<protein>
    <submittedName>
        <fullName evidence="1">Uncharacterized protein</fullName>
    </submittedName>
</protein>
<reference evidence="1" key="2">
    <citation type="journal article" date="2007" name="Science">
        <title>Draft genome sequence of the sexually transmitted pathogen Trichomonas vaginalis.</title>
        <authorList>
            <person name="Carlton J.M."/>
            <person name="Hirt R.P."/>
            <person name="Silva J.C."/>
            <person name="Delcher A.L."/>
            <person name="Schatz M."/>
            <person name="Zhao Q."/>
            <person name="Wortman J.R."/>
            <person name="Bidwell S.L."/>
            <person name="Alsmark U.C.M."/>
            <person name="Besteiro S."/>
            <person name="Sicheritz-Ponten T."/>
            <person name="Noel C.J."/>
            <person name="Dacks J.B."/>
            <person name="Foster P.G."/>
            <person name="Simillion C."/>
            <person name="Van de Peer Y."/>
            <person name="Miranda-Saavedra D."/>
            <person name="Barton G.J."/>
            <person name="Westrop G.D."/>
            <person name="Mueller S."/>
            <person name="Dessi D."/>
            <person name="Fiori P.L."/>
            <person name="Ren Q."/>
            <person name="Paulsen I."/>
            <person name="Zhang H."/>
            <person name="Bastida-Corcuera F.D."/>
            <person name="Simoes-Barbosa A."/>
            <person name="Brown M.T."/>
            <person name="Hayes R.D."/>
            <person name="Mukherjee M."/>
            <person name="Okumura C.Y."/>
            <person name="Schneider R."/>
            <person name="Smith A.J."/>
            <person name="Vanacova S."/>
            <person name="Villalvazo M."/>
            <person name="Haas B.J."/>
            <person name="Pertea M."/>
            <person name="Feldblyum T.V."/>
            <person name="Utterback T.R."/>
            <person name="Shu C.L."/>
            <person name="Osoegawa K."/>
            <person name="de Jong P.J."/>
            <person name="Hrdy I."/>
            <person name="Horvathova L."/>
            <person name="Zubacova Z."/>
            <person name="Dolezal P."/>
            <person name="Malik S.B."/>
            <person name="Logsdon J.M. Jr."/>
            <person name="Henze K."/>
            <person name="Gupta A."/>
            <person name="Wang C.C."/>
            <person name="Dunne R.L."/>
            <person name="Upcroft J.A."/>
            <person name="Upcroft P."/>
            <person name="White O."/>
            <person name="Salzberg S.L."/>
            <person name="Tang P."/>
            <person name="Chiu C.-H."/>
            <person name="Lee Y.-S."/>
            <person name="Embley T.M."/>
            <person name="Coombs G.H."/>
            <person name="Mottram J.C."/>
            <person name="Tachezy J."/>
            <person name="Fraser-Liggett C.M."/>
            <person name="Johnson P.J."/>
        </authorList>
    </citation>
    <scope>NUCLEOTIDE SEQUENCE [LARGE SCALE GENOMIC DNA]</scope>
    <source>
        <strain evidence="1">G3</strain>
    </source>
</reference>
<dbReference type="VEuPathDB" id="TrichDB:TVAGG3_0077900"/>
<dbReference type="KEGG" id="tva:4765955"/>
<gene>
    <name evidence="1" type="ORF">TVAG_463390</name>
</gene>
<dbReference type="InParanoid" id="A2EH11"/>
<keyword evidence="2" id="KW-1185">Reference proteome</keyword>
<evidence type="ECO:0000313" key="2">
    <source>
        <dbReference type="Proteomes" id="UP000001542"/>
    </source>
</evidence>
<proteinExistence type="predicted"/>
<dbReference type="Proteomes" id="UP000001542">
    <property type="component" value="Unassembled WGS sequence"/>
</dbReference>
<name>A2EH11_TRIV3</name>